<dbReference type="InterPro" id="IPR000871">
    <property type="entry name" value="Beta-lactam_class-A"/>
</dbReference>
<keyword evidence="3" id="KW-1185">Reference proteome</keyword>
<organism evidence="2 3">
    <name type="scientific">Guyparkeria halophila</name>
    <dbReference type="NCBI Taxonomy" id="47960"/>
    <lineage>
        <taxon>Bacteria</taxon>
        <taxon>Pseudomonadati</taxon>
        <taxon>Pseudomonadota</taxon>
        <taxon>Gammaproteobacteria</taxon>
        <taxon>Chromatiales</taxon>
        <taxon>Thioalkalibacteraceae</taxon>
        <taxon>Guyparkeria</taxon>
    </lineage>
</organism>
<dbReference type="Proteomes" id="UP001327459">
    <property type="component" value="Chromosome"/>
</dbReference>
<evidence type="ECO:0000256" key="1">
    <source>
        <dbReference type="SAM" id="SignalP"/>
    </source>
</evidence>
<evidence type="ECO:0000313" key="2">
    <source>
        <dbReference type="EMBL" id="WQH15893.1"/>
    </source>
</evidence>
<feature type="signal peptide" evidence="1">
    <location>
        <begin position="1"/>
        <end position="19"/>
    </location>
</feature>
<dbReference type="EMBL" id="CP140153">
    <property type="protein sequence ID" value="WQH15893.1"/>
    <property type="molecule type" value="Genomic_DNA"/>
</dbReference>
<name>A0ABZ0YV58_9GAMM</name>
<sequence length="415" mass="46452">MIAGLAGLIGLLLPATLPAYPLDAAEETGIERLEGYRLANQGEIAGNRLPPGALLDRDQIRLRLTDRATFELPEADPAFTRRVVDLLGAEASRYSVSVLDISDPERPRYAEHNGVTRRTPGSVGKVMLATALLQQIADRYPDDIEAQQRLLRETPVTADTFIQWDSHTVPFWDGENRRFTRRPLRVGDTANLWTYLDWAMSASSNAAASAVMKQLMLLHYFGDDYPVAPEREAELFDRPPAERRDILLEALVEPIARNGLDTDQLRQGAFFTSGGKARVAGTNSLGTTRELMRLLVKMEKGKLVDEWSSRELKRLLYMTQRRIRYASSPALRDAAVFFKSGSLYKCDREANPDCGKYRGNVYNYMHSVAIVEHPAGDPKQVYLVTMTSNVLNKNSAVAHQSFATQLHRLMEAGQE</sequence>
<keyword evidence="1" id="KW-0732">Signal</keyword>
<protein>
    <recommendedName>
        <fullName evidence="4">Serine hydrolase</fullName>
    </recommendedName>
</protein>
<evidence type="ECO:0008006" key="4">
    <source>
        <dbReference type="Google" id="ProtNLM"/>
    </source>
</evidence>
<feature type="chain" id="PRO_5046763308" description="Serine hydrolase" evidence="1">
    <location>
        <begin position="20"/>
        <end position="415"/>
    </location>
</feature>
<dbReference type="RefSeq" id="WP_322520916.1">
    <property type="nucleotide sequence ID" value="NZ_CP140153.1"/>
</dbReference>
<dbReference type="PANTHER" id="PTHR35333">
    <property type="entry name" value="BETA-LACTAMASE"/>
    <property type="match status" value="1"/>
</dbReference>
<dbReference type="PANTHER" id="PTHR35333:SF3">
    <property type="entry name" value="BETA-LACTAMASE-TYPE TRANSPEPTIDASE FOLD CONTAINING PROTEIN"/>
    <property type="match status" value="1"/>
</dbReference>
<evidence type="ECO:0000313" key="3">
    <source>
        <dbReference type="Proteomes" id="UP001327459"/>
    </source>
</evidence>
<gene>
    <name evidence="2" type="ORF">SR882_09015</name>
</gene>
<dbReference type="SUPFAM" id="SSF56601">
    <property type="entry name" value="beta-lactamase/transpeptidase-like"/>
    <property type="match status" value="1"/>
</dbReference>
<accession>A0ABZ0YV58</accession>
<proteinExistence type="predicted"/>
<dbReference type="InterPro" id="IPR012338">
    <property type="entry name" value="Beta-lactam/transpept-like"/>
</dbReference>
<reference evidence="2 3" key="1">
    <citation type="submission" date="2023-11" db="EMBL/GenBank/DDBJ databases">
        <title>MicrobeMod: A computational toolkit for identifying prokaryotic methylation and restriction-modification with nanopore sequencing.</title>
        <authorList>
            <person name="Crits-Christoph A."/>
            <person name="Kang S.C."/>
            <person name="Lee H."/>
            <person name="Ostrov N."/>
        </authorList>
    </citation>
    <scope>NUCLEOTIDE SEQUENCE [LARGE SCALE GENOMIC DNA]</scope>
    <source>
        <strain evidence="2 3">ATCC 49870</strain>
    </source>
</reference>
<dbReference type="Gene3D" id="3.40.710.10">
    <property type="entry name" value="DD-peptidase/beta-lactamase superfamily"/>
    <property type="match status" value="1"/>
</dbReference>